<accession>A0A8X8IBQ7</accession>
<keyword evidence="1 5" id="KW-0489">Methyltransferase</keyword>
<dbReference type="Gene3D" id="3.40.1280.10">
    <property type="match status" value="1"/>
</dbReference>
<comment type="caution">
    <text evidence="6">The sequence shown here is derived from an EMBL/GenBank/DDBJ whole genome shotgun (WGS) entry which is preliminary data.</text>
</comment>
<dbReference type="PANTHER" id="PTHR33603">
    <property type="entry name" value="METHYLTRANSFERASE"/>
    <property type="match status" value="1"/>
</dbReference>
<dbReference type="GO" id="GO:0070038">
    <property type="term" value="F:rRNA (pseudouridine-N3-)-methyltransferase activity"/>
    <property type="evidence" value="ECO:0007669"/>
    <property type="project" value="UniProtKB-UniRule"/>
</dbReference>
<sequence>MKLQLWSVGKAHEPYAHAGIEDFTRRLNKYFPVQWRLIAPPKNAASLNEPELKKEEAELVLLQLQKDDYLVLLDERGRQLSSPELAAFLQQRANESTRQLVFLIGGAFGVDERIRQRANFCWSFSKLVFPHMLIRLMLAEQLYRACTILRNEKYHHS</sequence>
<dbReference type="EMBL" id="FNNO01000001">
    <property type="protein sequence ID" value="SDW03049.1"/>
    <property type="molecule type" value="Genomic_DNA"/>
</dbReference>
<dbReference type="EC" id="2.1.1.177" evidence="5"/>
<dbReference type="Pfam" id="PF02590">
    <property type="entry name" value="SPOUT_MTase"/>
    <property type="match status" value="1"/>
</dbReference>
<comment type="similarity">
    <text evidence="4 5">Belongs to the RNA methyltransferase RlmH family.</text>
</comment>
<keyword evidence="5" id="KW-0963">Cytoplasm</keyword>
<comment type="catalytic activity">
    <reaction evidence="5">
        <text>pseudouridine(1915) in 23S rRNA + S-adenosyl-L-methionine = N(3)-methylpseudouridine(1915) in 23S rRNA + S-adenosyl-L-homocysteine + H(+)</text>
        <dbReference type="Rhea" id="RHEA:42752"/>
        <dbReference type="Rhea" id="RHEA-COMP:10221"/>
        <dbReference type="Rhea" id="RHEA-COMP:10222"/>
        <dbReference type="ChEBI" id="CHEBI:15378"/>
        <dbReference type="ChEBI" id="CHEBI:57856"/>
        <dbReference type="ChEBI" id="CHEBI:59789"/>
        <dbReference type="ChEBI" id="CHEBI:65314"/>
        <dbReference type="ChEBI" id="CHEBI:74486"/>
        <dbReference type="EC" id="2.1.1.177"/>
    </reaction>
</comment>
<keyword evidence="7" id="KW-1185">Reference proteome</keyword>
<dbReference type="InterPro" id="IPR029026">
    <property type="entry name" value="tRNA_m1G_MTases_N"/>
</dbReference>
<dbReference type="Proteomes" id="UP000198711">
    <property type="component" value="Unassembled WGS sequence"/>
</dbReference>
<evidence type="ECO:0000313" key="6">
    <source>
        <dbReference type="EMBL" id="SDW03049.1"/>
    </source>
</evidence>
<evidence type="ECO:0000256" key="2">
    <source>
        <dbReference type="ARBA" id="ARBA00022679"/>
    </source>
</evidence>
<dbReference type="SUPFAM" id="SSF75217">
    <property type="entry name" value="alpha/beta knot"/>
    <property type="match status" value="1"/>
</dbReference>
<name>A0A8X8IBQ7_9BACT</name>
<dbReference type="RefSeq" id="WP_092721260.1">
    <property type="nucleotide sequence ID" value="NZ_FNNO01000001.1"/>
</dbReference>
<keyword evidence="3 5" id="KW-0949">S-adenosyl-L-methionine</keyword>
<feature type="binding site" evidence="5">
    <location>
        <begin position="124"/>
        <end position="129"/>
    </location>
    <ligand>
        <name>S-adenosyl-L-methionine</name>
        <dbReference type="ChEBI" id="CHEBI:59789"/>
    </ligand>
</feature>
<evidence type="ECO:0000256" key="3">
    <source>
        <dbReference type="ARBA" id="ARBA00022691"/>
    </source>
</evidence>
<protein>
    <recommendedName>
        <fullName evidence="5">Ribosomal RNA large subunit methyltransferase H</fullName>
        <ecNumber evidence="5">2.1.1.177</ecNumber>
    </recommendedName>
    <alternativeName>
        <fullName evidence="5">23S rRNA (pseudouridine1915-N3)-methyltransferase</fullName>
    </alternativeName>
    <alternativeName>
        <fullName evidence="5">23S rRNA m3Psi1915 methyltransferase</fullName>
    </alternativeName>
    <alternativeName>
        <fullName evidence="5">rRNA (pseudouridine-N3-)-methyltransferase RlmH</fullName>
    </alternativeName>
</protein>
<evidence type="ECO:0000256" key="1">
    <source>
        <dbReference type="ARBA" id="ARBA00022603"/>
    </source>
</evidence>
<proteinExistence type="inferred from homology"/>
<dbReference type="GO" id="GO:0005737">
    <property type="term" value="C:cytoplasm"/>
    <property type="evidence" value="ECO:0007669"/>
    <property type="project" value="UniProtKB-SubCell"/>
</dbReference>
<feature type="binding site" evidence="5">
    <location>
        <position position="73"/>
    </location>
    <ligand>
        <name>S-adenosyl-L-methionine</name>
        <dbReference type="ChEBI" id="CHEBI:59789"/>
    </ligand>
</feature>
<evidence type="ECO:0000256" key="5">
    <source>
        <dbReference type="HAMAP-Rule" id="MF_00658"/>
    </source>
</evidence>
<dbReference type="PIRSF" id="PIRSF004505">
    <property type="entry name" value="MT_bac"/>
    <property type="match status" value="1"/>
</dbReference>
<comment type="function">
    <text evidence="5">Specifically methylates the pseudouridine at position 1915 (m3Psi1915) in 23S rRNA.</text>
</comment>
<dbReference type="PANTHER" id="PTHR33603:SF1">
    <property type="entry name" value="RIBOSOMAL RNA LARGE SUBUNIT METHYLTRANSFERASE H"/>
    <property type="match status" value="1"/>
</dbReference>
<dbReference type="InterPro" id="IPR003742">
    <property type="entry name" value="RlmH-like"/>
</dbReference>
<comment type="subcellular location">
    <subcellularLocation>
        <location evidence="5">Cytoplasm</location>
    </subcellularLocation>
</comment>
<dbReference type="InterPro" id="IPR029028">
    <property type="entry name" value="Alpha/beta_knot_MTases"/>
</dbReference>
<dbReference type="HAMAP" id="MF_00658">
    <property type="entry name" value="23SrRNA_methyltr_H"/>
    <property type="match status" value="1"/>
</dbReference>
<dbReference type="AlphaFoldDB" id="A0A8X8IBQ7"/>
<reference evidence="6 7" key="1">
    <citation type="submission" date="2016-10" db="EMBL/GenBank/DDBJ databases">
        <authorList>
            <person name="Varghese N."/>
            <person name="Submissions S."/>
        </authorList>
    </citation>
    <scope>NUCLEOTIDE SEQUENCE [LARGE SCALE GENOMIC DNA]</scope>
    <source>
        <strain evidence="6 7">DSM 25353</strain>
    </source>
</reference>
<comment type="subunit">
    <text evidence="5">Homodimer.</text>
</comment>
<keyword evidence="2 5" id="KW-0808">Transferase</keyword>
<keyword evidence="5" id="KW-0698">rRNA processing</keyword>
<evidence type="ECO:0000256" key="4">
    <source>
        <dbReference type="ARBA" id="ARBA00038303"/>
    </source>
</evidence>
<gene>
    <name evidence="5" type="primary">rlmH</name>
    <name evidence="6" type="ORF">SAMN05444410_10162</name>
</gene>
<feature type="binding site" evidence="5">
    <location>
        <position position="105"/>
    </location>
    <ligand>
        <name>S-adenosyl-L-methionine</name>
        <dbReference type="ChEBI" id="CHEBI:59789"/>
    </ligand>
</feature>
<dbReference type="CDD" id="cd18081">
    <property type="entry name" value="RlmH-like"/>
    <property type="match status" value="1"/>
</dbReference>
<organism evidence="6 7">
    <name type="scientific">Hydrobacter penzbergensis</name>
    <dbReference type="NCBI Taxonomy" id="1235997"/>
    <lineage>
        <taxon>Bacteria</taxon>
        <taxon>Pseudomonadati</taxon>
        <taxon>Bacteroidota</taxon>
        <taxon>Chitinophagia</taxon>
        <taxon>Chitinophagales</taxon>
        <taxon>Chitinophagaceae</taxon>
        <taxon>Hydrobacter</taxon>
    </lineage>
</organism>
<evidence type="ECO:0000313" key="7">
    <source>
        <dbReference type="Proteomes" id="UP000198711"/>
    </source>
</evidence>